<name>H1W2I9_COLHI</name>
<dbReference type="EMBL" id="CACQ02008973">
    <property type="protein sequence ID" value="CCF46702.1"/>
    <property type="molecule type" value="Genomic_DNA"/>
</dbReference>
<dbReference type="AlphaFoldDB" id="H1W2I9"/>
<organism evidence="1 2">
    <name type="scientific">Colletotrichum higginsianum (strain IMI 349063)</name>
    <name type="common">Crucifer anthracnose fungus</name>
    <dbReference type="NCBI Taxonomy" id="759273"/>
    <lineage>
        <taxon>Eukaryota</taxon>
        <taxon>Fungi</taxon>
        <taxon>Dikarya</taxon>
        <taxon>Ascomycota</taxon>
        <taxon>Pezizomycotina</taxon>
        <taxon>Sordariomycetes</taxon>
        <taxon>Hypocreomycetidae</taxon>
        <taxon>Glomerellales</taxon>
        <taxon>Glomerellaceae</taxon>
        <taxon>Colletotrichum</taxon>
        <taxon>Colletotrichum destructivum species complex</taxon>
    </lineage>
</organism>
<accession>H1W2I9</accession>
<evidence type="ECO:0000313" key="1">
    <source>
        <dbReference type="EMBL" id="CCF46702.1"/>
    </source>
</evidence>
<gene>
    <name evidence="1" type="ORF">CH063_15375</name>
</gene>
<dbReference type="HOGENOM" id="CLU_1337430_0_0_1"/>
<reference evidence="2" key="1">
    <citation type="journal article" date="2012" name="Nat. Genet.">
        <title>Lifestyle transitions in plant pathogenic Colletotrichum fungi deciphered by genome and transcriptome analyses.</title>
        <authorList>
            <person name="O'Connell R.J."/>
            <person name="Thon M.R."/>
            <person name="Hacquard S."/>
            <person name="Amyotte S.G."/>
            <person name="Kleemann J."/>
            <person name="Torres M.F."/>
            <person name="Damm U."/>
            <person name="Buiate E.A."/>
            <person name="Epstein L."/>
            <person name="Alkan N."/>
            <person name="Altmueller J."/>
            <person name="Alvarado-Balderrama L."/>
            <person name="Bauser C.A."/>
            <person name="Becker C."/>
            <person name="Birren B.W."/>
            <person name="Chen Z."/>
            <person name="Choi J."/>
            <person name="Crouch J.A."/>
            <person name="Duvick J.P."/>
            <person name="Farman M.A."/>
            <person name="Gan P."/>
            <person name="Heiman D."/>
            <person name="Henrissat B."/>
            <person name="Howard R.J."/>
            <person name="Kabbage M."/>
            <person name="Koch C."/>
            <person name="Kracher B."/>
            <person name="Kubo Y."/>
            <person name="Law A.D."/>
            <person name="Lebrun M.-H."/>
            <person name="Lee Y.-H."/>
            <person name="Miyara I."/>
            <person name="Moore N."/>
            <person name="Neumann U."/>
            <person name="Nordstroem K."/>
            <person name="Panaccione D.G."/>
            <person name="Panstruga R."/>
            <person name="Place M."/>
            <person name="Proctor R.H."/>
            <person name="Prusky D."/>
            <person name="Rech G."/>
            <person name="Reinhardt R."/>
            <person name="Rollins J.A."/>
            <person name="Rounsley S."/>
            <person name="Schardl C.L."/>
            <person name="Schwartz D.C."/>
            <person name="Shenoy N."/>
            <person name="Shirasu K."/>
            <person name="Sikhakolli U.R."/>
            <person name="Stueber K."/>
            <person name="Sukno S.A."/>
            <person name="Sweigard J.A."/>
            <person name="Takano Y."/>
            <person name="Takahara H."/>
            <person name="Trail F."/>
            <person name="van der Does H.C."/>
            <person name="Voll L.M."/>
            <person name="Will I."/>
            <person name="Young S."/>
            <person name="Zeng Q."/>
            <person name="Zhang J."/>
            <person name="Zhou S."/>
            <person name="Dickman M.B."/>
            <person name="Schulze-Lefert P."/>
            <person name="Ver Loren van Themaat E."/>
            <person name="Ma L.-J."/>
            <person name="Vaillancourt L.J."/>
        </authorList>
    </citation>
    <scope>NUCLEOTIDE SEQUENCE [LARGE SCALE GENOMIC DNA]</scope>
    <source>
        <strain evidence="2">IMI 349063</strain>
    </source>
</reference>
<protein>
    <submittedName>
        <fullName evidence="1">Uncharacterized protein</fullName>
    </submittedName>
</protein>
<proteinExistence type="predicted"/>
<evidence type="ECO:0000313" key="2">
    <source>
        <dbReference type="Proteomes" id="UP000007174"/>
    </source>
</evidence>
<sequence>MNLPLNLPSDNLFAKGFGGVSEKLRASTKGCEAGEQLFSLKNVSKPPSANPSTFNSAICITCLFSHVTNHSTQLLARDSAILYRPPFLFNMPSVLPTLLHWRLIVGPSSYTTTESRNSLSLHNQSIFLHTTSLSVFHSVTHTHTLRLSVCVSFSYTHTCNHHHSRPSNIKPEGKKEALSSSPPLVLQFVGTLSSVLTVSAQVHRR</sequence>
<dbReference type="Proteomes" id="UP000007174">
    <property type="component" value="Unassembled WGS sequence"/>
</dbReference>